<evidence type="ECO:0000313" key="3">
    <source>
        <dbReference type="EMBL" id="ATA56760.1"/>
    </source>
</evidence>
<keyword evidence="2" id="KW-0732">Signal</keyword>
<feature type="chain" id="PRO_5011992855" evidence="2">
    <location>
        <begin position="34"/>
        <end position="342"/>
    </location>
</feature>
<feature type="signal peptide" evidence="2">
    <location>
        <begin position="1"/>
        <end position="33"/>
    </location>
</feature>
<dbReference type="PANTHER" id="PTHR42928:SF5">
    <property type="entry name" value="BLR1237 PROTEIN"/>
    <property type="match status" value="1"/>
</dbReference>
<dbReference type="CDD" id="cd07012">
    <property type="entry name" value="PBP2_Bug_TTT"/>
    <property type="match status" value="1"/>
</dbReference>
<dbReference type="EMBL" id="CP023284">
    <property type="protein sequence ID" value="ATA56760.1"/>
    <property type="molecule type" value="Genomic_DNA"/>
</dbReference>
<evidence type="ECO:0000313" key="4">
    <source>
        <dbReference type="Proteomes" id="UP000217154"/>
    </source>
</evidence>
<dbReference type="Gene3D" id="3.40.190.10">
    <property type="entry name" value="Periplasmic binding protein-like II"/>
    <property type="match status" value="1"/>
</dbReference>
<dbReference type="InterPro" id="IPR042100">
    <property type="entry name" value="Bug_dom1"/>
</dbReference>
<dbReference type="Pfam" id="PF03401">
    <property type="entry name" value="TctC"/>
    <property type="match status" value="1"/>
</dbReference>
<evidence type="ECO:0000256" key="2">
    <source>
        <dbReference type="SAM" id="SignalP"/>
    </source>
</evidence>
<dbReference type="KEGG" id="vbo:CKY39_28740"/>
<dbReference type="Gene3D" id="3.40.190.150">
    <property type="entry name" value="Bordetella uptake gene, domain 1"/>
    <property type="match status" value="1"/>
</dbReference>
<dbReference type="RefSeq" id="WP_095746836.1">
    <property type="nucleotide sequence ID" value="NZ_CP023284.1"/>
</dbReference>
<proteinExistence type="inferred from homology"/>
<reference evidence="3 4" key="1">
    <citation type="submission" date="2017-09" db="EMBL/GenBank/DDBJ databases">
        <title>The diverse metabolic capabilities of V. boronicumulans make it an excellent choice for continued studies on novel biodegradation.</title>
        <authorList>
            <person name="Sun S."/>
        </authorList>
    </citation>
    <scope>NUCLEOTIDE SEQUENCE [LARGE SCALE GENOMIC DNA]</scope>
    <source>
        <strain evidence="3 4">J1</strain>
    </source>
</reference>
<comment type="similarity">
    <text evidence="1">Belongs to the UPF0065 (bug) family.</text>
</comment>
<gene>
    <name evidence="3" type="ORF">CKY39_28740</name>
</gene>
<name>A0A250DQW5_9BURK</name>
<dbReference type="Proteomes" id="UP000217154">
    <property type="component" value="Chromosome"/>
</dbReference>
<dbReference type="AlphaFoldDB" id="A0A250DQW5"/>
<accession>A0A250DQW5</accession>
<protein>
    <submittedName>
        <fullName evidence="3">ABC transporter substrate-binding protein</fullName>
    </submittedName>
</protein>
<dbReference type="PIRSF" id="PIRSF017082">
    <property type="entry name" value="YflP"/>
    <property type="match status" value="1"/>
</dbReference>
<dbReference type="SUPFAM" id="SSF53850">
    <property type="entry name" value="Periplasmic binding protein-like II"/>
    <property type="match status" value="1"/>
</dbReference>
<dbReference type="PANTHER" id="PTHR42928">
    <property type="entry name" value="TRICARBOXYLATE-BINDING PROTEIN"/>
    <property type="match status" value="1"/>
</dbReference>
<organism evidence="3 4">
    <name type="scientific">Variovorax boronicumulans</name>
    <dbReference type="NCBI Taxonomy" id="436515"/>
    <lineage>
        <taxon>Bacteria</taxon>
        <taxon>Pseudomonadati</taxon>
        <taxon>Pseudomonadota</taxon>
        <taxon>Betaproteobacteria</taxon>
        <taxon>Burkholderiales</taxon>
        <taxon>Comamonadaceae</taxon>
        <taxon>Variovorax</taxon>
    </lineage>
</organism>
<dbReference type="InterPro" id="IPR005064">
    <property type="entry name" value="BUG"/>
</dbReference>
<sequence>MHKKQFAAGVGRRLGRAVAALGGLALAGHAAWAQAPATTPTGAAGAWPSKPIRVVVGFAPGGSTDVMARILAQSLSESLGQTVLIDNKPGASGNISAAEVVRAAPDGHTFLIAPTSVETANPSLFKASLLPSRDLTPVTTVGRTQMYLVAKPQLPAKDVRELVTLARAKPGTLSYASAGAGTPPHLACELFKQATGTQVTHVPYRGAAPALQDVLSGQADFVCDPGIAFQHIRAGKAKLLGIVSAKRSPFFPEVPTVGEQGFPGANLDIWFGMWAPNGTPPEVLARMSAELGKALALPAVKSRYGDLGAEPVAMSTPEFRKLLADEGAMLSALIARQKIVVD</sequence>
<evidence type="ECO:0000256" key="1">
    <source>
        <dbReference type="ARBA" id="ARBA00006987"/>
    </source>
</evidence>